<dbReference type="AlphaFoldDB" id="E4XSX0"/>
<feature type="region of interest" description="Disordered" evidence="1">
    <location>
        <begin position="280"/>
        <end position="324"/>
    </location>
</feature>
<feature type="compositionally biased region" description="Basic residues" evidence="1">
    <location>
        <begin position="308"/>
        <end position="317"/>
    </location>
</feature>
<proteinExistence type="predicted"/>
<keyword evidence="3" id="KW-1185">Reference proteome</keyword>
<gene>
    <name evidence="2" type="ORF">GSOID_T00002892001</name>
</gene>
<feature type="region of interest" description="Disordered" evidence="1">
    <location>
        <begin position="202"/>
        <end position="252"/>
    </location>
</feature>
<evidence type="ECO:0000313" key="2">
    <source>
        <dbReference type="EMBL" id="CBY12832.1"/>
    </source>
</evidence>
<reference evidence="2" key="1">
    <citation type="journal article" date="2010" name="Science">
        <title>Plasticity of animal genome architecture unmasked by rapid evolution of a pelagic tunicate.</title>
        <authorList>
            <person name="Denoeud F."/>
            <person name="Henriet S."/>
            <person name="Mungpakdee S."/>
            <person name="Aury J.M."/>
            <person name="Da Silva C."/>
            <person name="Brinkmann H."/>
            <person name="Mikhaleva J."/>
            <person name="Olsen L.C."/>
            <person name="Jubin C."/>
            <person name="Canestro C."/>
            <person name="Bouquet J.M."/>
            <person name="Danks G."/>
            <person name="Poulain J."/>
            <person name="Campsteijn C."/>
            <person name="Adamski M."/>
            <person name="Cross I."/>
            <person name="Yadetie F."/>
            <person name="Muffato M."/>
            <person name="Louis A."/>
            <person name="Butcher S."/>
            <person name="Tsagkogeorga G."/>
            <person name="Konrad A."/>
            <person name="Singh S."/>
            <person name="Jensen M.F."/>
            <person name="Cong E.H."/>
            <person name="Eikeseth-Otteraa H."/>
            <person name="Noel B."/>
            <person name="Anthouard V."/>
            <person name="Porcel B.M."/>
            <person name="Kachouri-Lafond R."/>
            <person name="Nishino A."/>
            <person name="Ugolini M."/>
            <person name="Chourrout P."/>
            <person name="Nishida H."/>
            <person name="Aasland R."/>
            <person name="Huzurbazar S."/>
            <person name="Westhof E."/>
            <person name="Delsuc F."/>
            <person name="Lehrach H."/>
            <person name="Reinhardt R."/>
            <person name="Weissenbach J."/>
            <person name="Roy S.W."/>
            <person name="Artiguenave F."/>
            <person name="Postlethwait J.H."/>
            <person name="Manak J.R."/>
            <person name="Thompson E.M."/>
            <person name="Jaillon O."/>
            <person name="Du Pasquier L."/>
            <person name="Boudinot P."/>
            <person name="Liberles D.A."/>
            <person name="Volff J.N."/>
            <person name="Philippe H."/>
            <person name="Lenhard B."/>
            <person name="Roest Crollius H."/>
            <person name="Wincker P."/>
            <person name="Chourrout D."/>
        </authorList>
    </citation>
    <scope>NUCLEOTIDE SEQUENCE [LARGE SCALE GENOMIC DNA]</scope>
</reference>
<dbReference type="InParanoid" id="E4XSX0"/>
<evidence type="ECO:0000313" key="3">
    <source>
        <dbReference type="Proteomes" id="UP000001307"/>
    </source>
</evidence>
<evidence type="ECO:0000256" key="1">
    <source>
        <dbReference type="SAM" id="MobiDB-lite"/>
    </source>
</evidence>
<organism evidence="2">
    <name type="scientific">Oikopleura dioica</name>
    <name type="common">Tunicate</name>
    <dbReference type="NCBI Taxonomy" id="34765"/>
    <lineage>
        <taxon>Eukaryota</taxon>
        <taxon>Metazoa</taxon>
        <taxon>Chordata</taxon>
        <taxon>Tunicata</taxon>
        <taxon>Appendicularia</taxon>
        <taxon>Copelata</taxon>
        <taxon>Oikopleuridae</taxon>
        <taxon>Oikopleura</taxon>
    </lineage>
</organism>
<dbReference type="EMBL" id="FN653141">
    <property type="protein sequence ID" value="CBY12832.1"/>
    <property type="molecule type" value="Genomic_DNA"/>
</dbReference>
<feature type="compositionally biased region" description="Polar residues" evidence="1">
    <location>
        <begin position="231"/>
        <end position="252"/>
    </location>
</feature>
<feature type="compositionally biased region" description="Polar residues" evidence="1">
    <location>
        <begin position="203"/>
        <end position="215"/>
    </location>
</feature>
<dbReference type="Proteomes" id="UP000001307">
    <property type="component" value="Unassembled WGS sequence"/>
</dbReference>
<accession>E4XSX0</accession>
<name>E4XSX0_OIKDI</name>
<protein>
    <submittedName>
        <fullName evidence="2">Uncharacterized protein</fullName>
    </submittedName>
</protein>
<sequence>MRRSIDEPATSGKMRKIAEGPELAVDDGVGEARVETVETAAENEVMAQVQVVDKKIFCRFCNKSLFPYSQQNHSQIYCHLPPPSSGYLNSSQIFQNSQIMPSQMSFRAGPSSSKQFVPAAPYSSQKPQFIPFHQKRAWDRNQEGKKAKRSKKYESPCTEFMNKIAKKQEKYYDSDETIVSGDELAKLEITPKRDQPQIKMVESASQVTPKSSQIENGLPETPEQNQKKFMESSSQVTPGLSQLDSKNPATPEQLQIKQMIESSSQVTPGLSQLEYFSTPEAQKMTPSEKQVFKKPGCQNQTPFQAQKPAKRRMKTPHPSKVQLSQVTLSKNETEKYLQNADSGENSPEIVKTKKPRWRYLQTIDPKRYGKYKLLLNFGKYADNDSPDSGL</sequence>